<organism evidence="2 3">
    <name type="scientific">Streptomyces flavochromogenes</name>
    <dbReference type="NCBI Taxonomy" id="68199"/>
    <lineage>
        <taxon>Bacteria</taxon>
        <taxon>Bacillati</taxon>
        <taxon>Actinomycetota</taxon>
        <taxon>Actinomycetes</taxon>
        <taxon>Kitasatosporales</taxon>
        <taxon>Streptomycetaceae</taxon>
        <taxon>Streptomyces</taxon>
    </lineage>
</organism>
<keyword evidence="1" id="KW-0812">Transmembrane</keyword>
<dbReference type="Proteomes" id="UP001602370">
    <property type="component" value="Unassembled WGS sequence"/>
</dbReference>
<proteinExistence type="predicted"/>
<comment type="caution">
    <text evidence="2">The sequence shown here is derived from an EMBL/GenBank/DDBJ whole genome shotgun (WGS) entry which is preliminary data.</text>
</comment>
<dbReference type="RefSeq" id="WP_030326649.1">
    <property type="nucleotide sequence ID" value="NZ_JBIBDZ010000023.1"/>
</dbReference>
<feature type="transmembrane region" description="Helical" evidence="1">
    <location>
        <begin position="51"/>
        <end position="68"/>
    </location>
</feature>
<evidence type="ECO:0000313" key="2">
    <source>
        <dbReference type="EMBL" id="MFF5924329.1"/>
    </source>
</evidence>
<sequence length="69" mass="7108">MNSHAFELMWGGVALVGGGLLAANVRGVADRFQAMSYAYRSWPGSVTTCRVIGGVFAFVGAGILMAAGL</sequence>
<keyword evidence="1" id="KW-1133">Transmembrane helix</keyword>
<protein>
    <submittedName>
        <fullName evidence="2">Uncharacterized protein</fullName>
    </submittedName>
</protein>
<keyword evidence="1" id="KW-0472">Membrane</keyword>
<accession>A0ABW6Y3G7</accession>
<dbReference type="EMBL" id="JBIBDZ010000023">
    <property type="protein sequence ID" value="MFF5924329.1"/>
    <property type="molecule type" value="Genomic_DNA"/>
</dbReference>
<reference evidence="2 3" key="1">
    <citation type="submission" date="2024-10" db="EMBL/GenBank/DDBJ databases">
        <title>The Natural Products Discovery Center: Release of the First 8490 Sequenced Strains for Exploring Actinobacteria Biosynthetic Diversity.</title>
        <authorList>
            <person name="Kalkreuter E."/>
            <person name="Kautsar S.A."/>
            <person name="Yang D."/>
            <person name="Bader C.D."/>
            <person name="Teijaro C.N."/>
            <person name="Fluegel L."/>
            <person name="Davis C.M."/>
            <person name="Simpson J.R."/>
            <person name="Lauterbach L."/>
            <person name="Steele A.D."/>
            <person name="Gui C."/>
            <person name="Meng S."/>
            <person name="Li G."/>
            <person name="Viehrig K."/>
            <person name="Ye F."/>
            <person name="Su P."/>
            <person name="Kiefer A.F."/>
            <person name="Nichols A."/>
            <person name="Cepeda A.J."/>
            <person name="Yan W."/>
            <person name="Fan B."/>
            <person name="Jiang Y."/>
            <person name="Adhikari A."/>
            <person name="Zheng C.-J."/>
            <person name="Schuster L."/>
            <person name="Cowan T.M."/>
            <person name="Smanski M.J."/>
            <person name="Chevrette M.G."/>
            <person name="De Carvalho L.P.S."/>
            <person name="Shen B."/>
        </authorList>
    </citation>
    <scope>NUCLEOTIDE SEQUENCE [LARGE SCALE GENOMIC DNA]</scope>
    <source>
        <strain evidence="2 3">NPDC012605</strain>
    </source>
</reference>
<evidence type="ECO:0000256" key="1">
    <source>
        <dbReference type="SAM" id="Phobius"/>
    </source>
</evidence>
<gene>
    <name evidence="2" type="ORF">ACFY8C_39345</name>
</gene>
<name>A0ABW6Y3G7_9ACTN</name>
<evidence type="ECO:0000313" key="3">
    <source>
        <dbReference type="Proteomes" id="UP001602370"/>
    </source>
</evidence>
<keyword evidence="3" id="KW-1185">Reference proteome</keyword>